<name>A0ABQ4QIY1_9HYPH</name>
<evidence type="ECO:0000313" key="1">
    <source>
        <dbReference type="EMBL" id="GJD44782.1"/>
    </source>
</evidence>
<protein>
    <recommendedName>
        <fullName evidence="3">Secreted protein</fullName>
    </recommendedName>
</protein>
<comment type="caution">
    <text evidence="1">The sequence shown here is derived from an EMBL/GenBank/DDBJ whole genome shotgun (WGS) entry which is preliminary data.</text>
</comment>
<sequence length="65" mass="6549">MKVRLAVAVSAVVEPVVAAASVIWCVVLPTPDVSALSTGRSFVPRIAKVTGCVEVAPSASLTVTA</sequence>
<organism evidence="1 2">
    <name type="scientific">Methylobacterium cerastii</name>
    <dbReference type="NCBI Taxonomy" id="932741"/>
    <lineage>
        <taxon>Bacteria</taxon>
        <taxon>Pseudomonadati</taxon>
        <taxon>Pseudomonadota</taxon>
        <taxon>Alphaproteobacteria</taxon>
        <taxon>Hyphomicrobiales</taxon>
        <taxon>Methylobacteriaceae</taxon>
        <taxon>Methylobacterium</taxon>
    </lineage>
</organism>
<accession>A0ABQ4QIY1</accession>
<evidence type="ECO:0008006" key="3">
    <source>
        <dbReference type="Google" id="ProtNLM"/>
    </source>
</evidence>
<dbReference type="EMBL" id="BPQG01000037">
    <property type="protein sequence ID" value="GJD44782.1"/>
    <property type="molecule type" value="Genomic_DNA"/>
</dbReference>
<gene>
    <name evidence="1" type="ORF">AFCDBAGC_2649</name>
</gene>
<evidence type="ECO:0000313" key="2">
    <source>
        <dbReference type="Proteomes" id="UP001055117"/>
    </source>
</evidence>
<proteinExistence type="predicted"/>
<dbReference type="Proteomes" id="UP001055117">
    <property type="component" value="Unassembled WGS sequence"/>
</dbReference>
<keyword evidence="2" id="KW-1185">Reference proteome</keyword>
<reference evidence="1 2" key="1">
    <citation type="journal article" date="2021" name="Front. Microbiol.">
        <title>Comprehensive Comparative Genomics and Phenotyping of Methylobacterium Species.</title>
        <authorList>
            <person name="Alessa O."/>
            <person name="Ogura Y."/>
            <person name="Fujitani Y."/>
            <person name="Takami H."/>
            <person name="Hayashi T."/>
            <person name="Sahin N."/>
            <person name="Tani A."/>
        </authorList>
    </citation>
    <scope>NUCLEOTIDE SEQUENCE [LARGE SCALE GENOMIC DNA]</scope>
    <source>
        <strain evidence="1 2">DSM 23679</strain>
    </source>
</reference>